<keyword evidence="8" id="KW-0648">Protein biosynthesis</keyword>
<dbReference type="InterPro" id="IPR002312">
    <property type="entry name" value="Asp/Asn-tRNA-synth_IIb"/>
</dbReference>
<dbReference type="Pfam" id="PF01336">
    <property type="entry name" value="tRNA_anti-codon"/>
    <property type="match status" value="1"/>
</dbReference>
<comment type="similarity">
    <text evidence="2">Belongs to the class-II aminoacyl-tRNA synthetase family.</text>
</comment>
<dbReference type="EC" id="6.1.1.22" evidence="3"/>
<evidence type="ECO:0000256" key="6">
    <source>
        <dbReference type="ARBA" id="ARBA00022741"/>
    </source>
</evidence>
<feature type="coiled-coil region" evidence="12">
    <location>
        <begin position="77"/>
        <end position="104"/>
    </location>
</feature>
<comment type="subcellular location">
    <subcellularLocation>
        <location evidence="1">Cytoplasm</location>
    </subcellularLocation>
</comment>
<dbReference type="GO" id="GO:0006421">
    <property type="term" value="P:asparaginyl-tRNA aminoacylation"/>
    <property type="evidence" value="ECO:0007669"/>
    <property type="project" value="InterPro"/>
</dbReference>
<evidence type="ECO:0000256" key="3">
    <source>
        <dbReference type="ARBA" id="ARBA00012816"/>
    </source>
</evidence>
<name>A0A5J5ELJ3_9PEZI</name>
<dbReference type="AlphaFoldDB" id="A0A5J5ELJ3"/>
<dbReference type="CDD" id="cd00776">
    <property type="entry name" value="AsxRS_core"/>
    <property type="match status" value="1"/>
</dbReference>
<keyword evidence="7" id="KW-0067">ATP-binding</keyword>
<evidence type="ECO:0000256" key="5">
    <source>
        <dbReference type="ARBA" id="ARBA00022598"/>
    </source>
</evidence>
<dbReference type="GO" id="GO:0004816">
    <property type="term" value="F:asparagine-tRNA ligase activity"/>
    <property type="evidence" value="ECO:0007669"/>
    <property type="project" value="UniProtKB-EC"/>
</dbReference>
<accession>A0A5J5ELJ3</accession>
<evidence type="ECO:0000256" key="12">
    <source>
        <dbReference type="SAM" id="Coils"/>
    </source>
</evidence>
<evidence type="ECO:0000256" key="7">
    <source>
        <dbReference type="ARBA" id="ARBA00022840"/>
    </source>
</evidence>
<dbReference type="Pfam" id="PF00152">
    <property type="entry name" value="tRNA-synt_2"/>
    <property type="match status" value="1"/>
</dbReference>
<dbReference type="GO" id="GO:0005737">
    <property type="term" value="C:cytoplasm"/>
    <property type="evidence" value="ECO:0007669"/>
    <property type="project" value="UniProtKB-SubCell"/>
</dbReference>
<dbReference type="SUPFAM" id="SSF55681">
    <property type="entry name" value="Class II aaRS and biotin synthetases"/>
    <property type="match status" value="1"/>
</dbReference>
<evidence type="ECO:0000256" key="9">
    <source>
        <dbReference type="ARBA" id="ARBA00023146"/>
    </source>
</evidence>
<evidence type="ECO:0000256" key="11">
    <source>
        <dbReference type="ARBA" id="ARBA00047844"/>
    </source>
</evidence>
<feature type="non-terminal residue" evidence="14">
    <location>
        <position position="1"/>
    </location>
</feature>
<evidence type="ECO:0000256" key="2">
    <source>
        <dbReference type="ARBA" id="ARBA00008226"/>
    </source>
</evidence>
<dbReference type="CDD" id="cd04323">
    <property type="entry name" value="AsnRS_cyto_like_N"/>
    <property type="match status" value="1"/>
</dbReference>
<keyword evidence="5" id="KW-0436">Ligase</keyword>
<dbReference type="Pfam" id="PF20917">
    <property type="entry name" value="AsnRS_N"/>
    <property type="match status" value="1"/>
</dbReference>
<dbReference type="GO" id="GO:0005524">
    <property type="term" value="F:ATP binding"/>
    <property type="evidence" value="ECO:0007669"/>
    <property type="project" value="UniProtKB-KW"/>
</dbReference>
<dbReference type="Gene3D" id="3.30.930.10">
    <property type="entry name" value="Bira Bifunctional Protein, Domain 2"/>
    <property type="match status" value="1"/>
</dbReference>
<dbReference type="EMBL" id="VXIS01000237">
    <property type="protein sequence ID" value="KAA8895896.1"/>
    <property type="molecule type" value="Genomic_DNA"/>
</dbReference>
<dbReference type="InterPro" id="IPR045864">
    <property type="entry name" value="aa-tRNA-synth_II/BPL/LPL"/>
</dbReference>
<dbReference type="PRINTS" id="PR01042">
    <property type="entry name" value="TRNASYNTHASP"/>
</dbReference>
<dbReference type="SUPFAM" id="SSF50249">
    <property type="entry name" value="Nucleic acid-binding proteins"/>
    <property type="match status" value="1"/>
</dbReference>
<reference evidence="14 15" key="1">
    <citation type="submission" date="2019-09" db="EMBL/GenBank/DDBJ databases">
        <title>Draft genome of the ectomycorrhizal ascomycete Sphaerosporella brunnea.</title>
        <authorList>
            <consortium name="DOE Joint Genome Institute"/>
            <person name="Benucci G.M."/>
            <person name="Marozzi G."/>
            <person name="Antonielli L."/>
            <person name="Sanchez S."/>
            <person name="Marco P."/>
            <person name="Wang X."/>
            <person name="Falini L.B."/>
            <person name="Barry K."/>
            <person name="Haridas S."/>
            <person name="Lipzen A."/>
            <person name="Labutti K."/>
            <person name="Grigoriev I.V."/>
            <person name="Murat C."/>
            <person name="Martin F."/>
            <person name="Albertini E."/>
            <person name="Donnini D."/>
            <person name="Bonito G."/>
        </authorList>
    </citation>
    <scope>NUCLEOTIDE SEQUENCE [LARGE SCALE GENOMIC DNA]</scope>
    <source>
        <strain evidence="14 15">Sb_GMNB300</strain>
    </source>
</reference>
<keyword evidence="4" id="KW-0963">Cytoplasm</keyword>
<dbReference type="Proteomes" id="UP000326924">
    <property type="component" value="Unassembled WGS sequence"/>
</dbReference>
<comment type="catalytic activity">
    <reaction evidence="11">
        <text>tRNA(Asn) + L-asparagine + ATP = L-asparaginyl-tRNA(Asn) + AMP + diphosphate + H(+)</text>
        <dbReference type="Rhea" id="RHEA:11180"/>
        <dbReference type="Rhea" id="RHEA-COMP:9659"/>
        <dbReference type="Rhea" id="RHEA-COMP:9674"/>
        <dbReference type="ChEBI" id="CHEBI:15378"/>
        <dbReference type="ChEBI" id="CHEBI:30616"/>
        <dbReference type="ChEBI" id="CHEBI:33019"/>
        <dbReference type="ChEBI" id="CHEBI:58048"/>
        <dbReference type="ChEBI" id="CHEBI:78442"/>
        <dbReference type="ChEBI" id="CHEBI:78515"/>
        <dbReference type="ChEBI" id="CHEBI:456215"/>
        <dbReference type="EC" id="6.1.1.22"/>
    </reaction>
</comment>
<evidence type="ECO:0000256" key="4">
    <source>
        <dbReference type="ARBA" id="ARBA00022490"/>
    </source>
</evidence>
<proteinExistence type="inferred from homology"/>
<evidence type="ECO:0000256" key="1">
    <source>
        <dbReference type="ARBA" id="ARBA00004496"/>
    </source>
</evidence>
<keyword evidence="6" id="KW-0547">Nucleotide-binding</keyword>
<protein>
    <recommendedName>
        <fullName evidence="3">asparagine--tRNA ligase</fullName>
        <ecNumber evidence="3">6.1.1.22</ecNumber>
    </recommendedName>
    <alternativeName>
        <fullName evidence="10">Asparaginyl-tRNA synthetase</fullName>
    </alternativeName>
</protein>
<keyword evidence="9" id="KW-0030">Aminoacyl-tRNA synthetase</keyword>
<gene>
    <name evidence="14" type="ORF">FN846DRAFT_995057</name>
</gene>
<organism evidence="14 15">
    <name type="scientific">Sphaerosporella brunnea</name>
    <dbReference type="NCBI Taxonomy" id="1250544"/>
    <lineage>
        <taxon>Eukaryota</taxon>
        <taxon>Fungi</taxon>
        <taxon>Dikarya</taxon>
        <taxon>Ascomycota</taxon>
        <taxon>Pezizomycotina</taxon>
        <taxon>Pezizomycetes</taxon>
        <taxon>Pezizales</taxon>
        <taxon>Pyronemataceae</taxon>
        <taxon>Sphaerosporella</taxon>
    </lineage>
</organism>
<evidence type="ECO:0000256" key="10">
    <source>
        <dbReference type="ARBA" id="ARBA00029886"/>
    </source>
</evidence>
<dbReference type="NCBIfam" id="TIGR00457">
    <property type="entry name" value="asnS"/>
    <property type="match status" value="1"/>
</dbReference>
<dbReference type="InterPro" id="IPR012340">
    <property type="entry name" value="NA-bd_OB-fold"/>
</dbReference>
<dbReference type="GO" id="GO:0003676">
    <property type="term" value="F:nucleic acid binding"/>
    <property type="evidence" value="ECO:0007669"/>
    <property type="project" value="InterPro"/>
</dbReference>
<feature type="domain" description="Aminoacyl-transfer RNA synthetases class-II family profile" evidence="13">
    <location>
        <begin position="256"/>
        <end position="572"/>
    </location>
</feature>
<dbReference type="OrthoDB" id="1931232at2759"/>
<evidence type="ECO:0000256" key="8">
    <source>
        <dbReference type="ARBA" id="ARBA00022917"/>
    </source>
</evidence>
<dbReference type="Gene3D" id="2.40.50.140">
    <property type="entry name" value="Nucleic acid-binding proteins"/>
    <property type="match status" value="1"/>
</dbReference>
<keyword evidence="12" id="KW-0175">Coiled coil</keyword>
<evidence type="ECO:0000313" key="15">
    <source>
        <dbReference type="Proteomes" id="UP000326924"/>
    </source>
</evidence>
<dbReference type="PANTHER" id="PTHR22594:SF16">
    <property type="entry name" value="ASPARAGINE--TRNA LIGASE, CYTOPLASMIC"/>
    <property type="match status" value="1"/>
</dbReference>
<sequence>VVVVYIDEDTGVDAPETAGTNDFPFKSLLGALIHTSKTIPNAEYQTRKSQTGEPAETREEYKPVAKAALKKAKNAHAAHLKKEAKQAELAAKEAEQKAAREAQLEAAKAIKLVEDSSKPATKKIKIKDTTNHRNVRVAVSGWVHRLRQQKNMIFITLRDGTGLLQCILADKLTETYDALTMTLETSITLHGEIKELPAGAHAPGGHELIVDYYTVIGRAPGGDEAITNIVAPDADPQTKYNNRHLTIRGDVASANLKVRAAVVRAFRRSYDDLGLLEVTPPCMVQTMCEGGATLFEFDYYGEKAYLTQSSQLYLETCLPSLGDVFCIQESFRAEKSLTRRHLSEYTHIEAELAFITFDDLLNHLEDMICRTIDYVWNDPQIRAFIQELNEEANREEKKRFEKKEVAEIKHYEFKPPQRPFRRMKYEEAIAWLNEHGIPNEEGEPHKFGDDIAEAAERRMTDILNTPIFLTHFPFELKAFYMKKGPSDPRVTESVDCLMPGVGEIVGGSMRMDDLEELLAAYKREGIPADPYYWFTDQRKYGTTPHGGYGIGLERLLAWITGRWTVKECSLYPRWMGRCTP</sequence>
<dbReference type="InterPro" id="IPR004365">
    <property type="entry name" value="NA-bd_OB_tRNA"/>
</dbReference>
<dbReference type="InterPro" id="IPR004522">
    <property type="entry name" value="Asn-tRNA-ligase"/>
</dbReference>
<dbReference type="PROSITE" id="PS50862">
    <property type="entry name" value="AA_TRNA_LIGASE_II"/>
    <property type="match status" value="1"/>
</dbReference>
<dbReference type="Gene3D" id="3.30.1910.20">
    <property type="entry name" value="asparaginyl-tRNA synthetase, N-terminal domain"/>
    <property type="match status" value="1"/>
</dbReference>
<comment type="caution">
    <text evidence="14">The sequence shown here is derived from an EMBL/GenBank/DDBJ whole genome shotgun (WGS) entry which is preliminary data.</text>
</comment>
<dbReference type="InterPro" id="IPR006195">
    <property type="entry name" value="aa-tRNA-synth_II"/>
</dbReference>
<dbReference type="PANTHER" id="PTHR22594">
    <property type="entry name" value="ASPARTYL/LYSYL-TRNA SYNTHETASE"/>
    <property type="match status" value="1"/>
</dbReference>
<dbReference type="InParanoid" id="A0A5J5ELJ3"/>
<dbReference type="FunCoup" id="A0A5J5ELJ3">
    <property type="interactions" value="968"/>
</dbReference>
<evidence type="ECO:0000313" key="14">
    <source>
        <dbReference type="EMBL" id="KAA8895896.1"/>
    </source>
</evidence>
<keyword evidence="15" id="KW-1185">Reference proteome</keyword>
<evidence type="ECO:0000259" key="13">
    <source>
        <dbReference type="PROSITE" id="PS50862"/>
    </source>
</evidence>
<dbReference type="InterPro" id="IPR004364">
    <property type="entry name" value="Aa-tRNA-synt_II"/>
</dbReference>
<dbReference type="InterPro" id="IPR048952">
    <property type="entry name" value="AsnRS_N"/>
</dbReference>